<dbReference type="STRING" id="299467.A0A443S5Z5"/>
<keyword evidence="2" id="KW-0964">Secreted</keyword>
<name>A0A443S5Z5_9ACAR</name>
<evidence type="ECO:0000313" key="5">
    <source>
        <dbReference type="Proteomes" id="UP000288716"/>
    </source>
</evidence>
<dbReference type="OrthoDB" id="6100049at2759"/>
<dbReference type="SUPFAM" id="SSF57059">
    <property type="entry name" value="omega toxin-like"/>
    <property type="match status" value="1"/>
</dbReference>
<dbReference type="AlphaFoldDB" id="A0A443S5Z5"/>
<evidence type="ECO:0000256" key="1">
    <source>
        <dbReference type="ARBA" id="ARBA00004613"/>
    </source>
</evidence>
<evidence type="ECO:0000313" key="4">
    <source>
        <dbReference type="EMBL" id="RWS22962.1"/>
    </source>
</evidence>
<dbReference type="InterPro" id="IPR004169">
    <property type="entry name" value="Spidertoxin"/>
</dbReference>
<keyword evidence="5" id="KW-1185">Reference proteome</keyword>
<dbReference type="Proteomes" id="UP000288716">
    <property type="component" value="Unassembled WGS sequence"/>
</dbReference>
<gene>
    <name evidence="4" type="ORF">B4U80_07029</name>
</gene>
<reference evidence="4 5" key="1">
    <citation type="journal article" date="2018" name="Gigascience">
        <title>Genomes of trombidid mites reveal novel predicted allergens and laterally-transferred genes associated with secondary metabolism.</title>
        <authorList>
            <person name="Dong X."/>
            <person name="Chaisiri K."/>
            <person name="Xia D."/>
            <person name="Armstrong S.D."/>
            <person name="Fang Y."/>
            <person name="Donnelly M.J."/>
            <person name="Kadowaki T."/>
            <person name="McGarry J.W."/>
            <person name="Darby A.C."/>
            <person name="Makepeace B.L."/>
        </authorList>
    </citation>
    <scope>NUCLEOTIDE SEQUENCE [LARGE SCALE GENOMIC DNA]</scope>
    <source>
        <strain evidence="4">UoL-UT</strain>
    </source>
</reference>
<evidence type="ECO:0000256" key="3">
    <source>
        <dbReference type="ARBA" id="ARBA00023157"/>
    </source>
</evidence>
<dbReference type="VEuPathDB" id="VectorBase:LDEU009078"/>
<keyword evidence="3" id="KW-1015">Disulfide bond</keyword>
<evidence type="ECO:0000256" key="2">
    <source>
        <dbReference type="ARBA" id="ARBA00022525"/>
    </source>
</evidence>
<dbReference type="Gene3D" id="4.10.40.10">
    <property type="match status" value="1"/>
</dbReference>
<proteinExistence type="predicted"/>
<dbReference type="GO" id="GO:0008200">
    <property type="term" value="F:ion channel inhibitor activity"/>
    <property type="evidence" value="ECO:0007669"/>
    <property type="project" value="InterPro"/>
</dbReference>
<dbReference type="CDD" id="cd12960">
    <property type="entry name" value="Spider_toxin"/>
    <property type="match status" value="1"/>
</dbReference>
<dbReference type="GO" id="GO:0005576">
    <property type="term" value="C:extracellular region"/>
    <property type="evidence" value="ECO:0007669"/>
    <property type="project" value="UniProtKB-SubCell"/>
</dbReference>
<sequence length="65" mass="7592">MLEDYSDSLVKLLNNISKKRSCLRRGAICDHRPYDCCPNSVCRCNLWGTECKCKRKGLLQRWGKK</sequence>
<organism evidence="4 5">
    <name type="scientific">Leptotrombidium deliense</name>
    <dbReference type="NCBI Taxonomy" id="299467"/>
    <lineage>
        <taxon>Eukaryota</taxon>
        <taxon>Metazoa</taxon>
        <taxon>Ecdysozoa</taxon>
        <taxon>Arthropoda</taxon>
        <taxon>Chelicerata</taxon>
        <taxon>Arachnida</taxon>
        <taxon>Acari</taxon>
        <taxon>Acariformes</taxon>
        <taxon>Trombidiformes</taxon>
        <taxon>Prostigmata</taxon>
        <taxon>Anystina</taxon>
        <taxon>Parasitengona</taxon>
        <taxon>Trombiculoidea</taxon>
        <taxon>Trombiculidae</taxon>
        <taxon>Leptotrombidium</taxon>
    </lineage>
</organism>
<protein>
    <submittedName>
        <fullName evidence="4">Uncharacterized protein</fullName>
    </submittedName>
</protein>
<accession>A0A443S5Z5</accession>
<comment type="caution">
    <text evidence="4">The sequence shown here is derived from an EMBL/GenBank/DDBJ whole genome shotgun (WGS) entry which is preliminary data.</text>
</comment>
<comment type="subcellular location">
    <subcellularLocation>
        <location evidence="1">Secreted</location>
    </subcellularLocation>
</comment>
<dbReference type="EMBL" id="NCKV01007462">
    <property type="protein sequence ID" value="RWS22962.1"/>
    <property type="molecule type" value="Genomic_DNA"/>
</dbReference>